<keyword evidence="2" id="KW-0067">ATP-binding</keyword>
<dbReference type="PANTHER" id="PTHR20953">
    <property type="entry name" value="KINASE-RELATED"/>
    <property type="match status" value="1"/>
</dbReference>
<dbReference type="RefSeq" id="WP_104409087.1">
    <property type="nucleotide sequence ID" value="NZ_PTIS01000001.1"/>
</dbReference>
<evidence type="ECO:0000259" key="3">
    <source>
        <dbReference type="Pfam" id="PF19568"/>
    </source>
</evidence>
<organism evidence="4 5">
    <name type="scientific">Clostridium algidicarnis DSM 15099</name>
    <dbReference type="NCBI Taxonomy" id="1121295"/>
    <lineage>
        <taxon>Bacteria</taxon>
        <taxon>Bacillati</taxon>
        <taxon>Bacillota</taxon>
        <taxon>Clostridia</taxon>
        <taxon>Eubacteriales</taxon>
        <taxon>Clostridiaceae</taxon>
        <taxon>Clostridium</taxon>
    </lineage>
</organism>
<sequence length="309" mass="34872">MNTNEIINILPKEIILKLEEIKDFNCIQEIRLRTNRPLIIQINQKEIIKPYLVTKNDIKTILQRISNYSLYAFEEEIRQGYITIKGGHRVGIAGDCVQEKEGIKTIRTISSLNIRICKEVRGCGLNILPYVIEKGKILNTIIISPPKCGKTTILRDITRSISDGDINKGLQGKKVVIIDERSEIAACFEGVPQLNVGIRTDVYDNCMKSYGIIMAIRSMGPEVIISDEIGSLKDMESILLAMNSGVNIITTIHGSGIEDMKKRSVFKDILEEEVFRRAVVLSNRNGVGTIDYIYDFKDKKVIYGEKNYG</sequence>
<evidence type="ECO:0000256" key="1">
    <source>
        <dbReference type="ARBA" id="ARBA00022741"/>
    </source>
</evidence>
<dbReference type="STRING" id="37659.GCA_000703125_02509"/>
<keyword evidence="1" id="KW-0547">Nucleotide-binding</keyword>
<dbReference type="Gene3D" id="3.40.50.300">
    <property type="entry name" value="P-loop containing nucleotide triphosphate hydrolases"/>
    <property type="match status" value="1"/>
</dbReference>
<dbReference type="PANTHER" id="PTHR20953:SF3">
    <property type="entry name" value="P-LOOP CONTAINING NUCLEOSIDE TRIPHOSPHATE HYDROLASES SUPERFAMILY PROTEIN"/>
    <property type="match status" value="1"/>
</dbReference>
<dbReference type="InterPro" id="IPR045735">
    <property type="entry name" value="Spore_III_AA_AAA+_ATPase"/>
</dbReference>
<gene>
    <name evidence="4" type="ORF">BD821_101444</name>
</gene>
<reference evidence="4 5" key="1">
    <citation type="submission" date="2018-02" db="EMBL/GenBank/DDBJ databases">
        <title>Genomic Encyclopedia of Archaeal and Bacterial Type Strains, Phase II (KMG-II): from individual species to whole genera.</title>
        <authorList>
            <person name="Goeker M."/>
        </authorList>
    </citation>
    <scope>NUCLEOTIDE SEQUENCE [LARGE SCALE GENOMIC DNA]</scope>
    <source>
        <strain evidence="4 5">DSM 15099</strain>
    </source>
</reference>
<accession>A0A2S6G1K3</accession>
<dbReference type="SUPFAM" id="SSF52540">
    <property type="entry name" value="P-loop containing nucleoside triphosphate hydrolases"/>
    <property type="match status" value="1"/>
</dbReference>
<proteinExistence type="predicted"/>
<protein>
    <submittedName>
        <fullName evidence="4">Stage III sporulation protein AA</fullName>
    </submittedName>
</protein>
<dbReference type="InterPro" id="IPR014217">
    <property type="entry name" value="Spore_III_AA"/>
</dbReference>
<dbReference type="Pfam" id="PF19568">
    <property type="entry name" value="Spore_III_AA"/>
    <property type="match status" value="1"/>
</dbReference>
<evidence type="ECO:0000313" key="5">
    <source>
        <dbReference type="Proteomes" id="UP000239863"/>
    </source>
</evidence>
<dbReference type="Proteomes" id="UP000239863">
    <property type="component" value="Unassembled WGS sequence"/>
</dbReference>
<dbReference type="NCBIfam" id="TIGR02858">
    <property type="entry name" value="spore_III_AA"/>
    <property type="match status" value="1"/>
</dbReference>
<dbReference type="GO" id="GO:0005524">
    <property type="term" value="F:ATP binding"/>
    <property type="evidence" value="ECO:0007669"/>
    <property type="project" value="UniProtKB-KW"/>
</dbReference>
<dbReference type="AlphaFoldDB" id="A0A2S6G1K3"/>
<dbReference type="InterPro" id="IPR027417">
    <property type="entry name" value="P-loop_NTPase"/>
</dbReference>
<evidence type="ECO:0000256" key="2">
    <source>
        <dbReference type="ARBA" id="ARBA00022840"/>
    </source>
</evidence>
<name>A0A2S6G1K3_9CLOT</name>
<feature type="domain" description="Stage III sporulation protein AA AAA+ ATPase" evidence="3">
    <location>
        <begin position="4"/>
        <end position="300"/>
    </location>
</feature>
<comment type="caution">
    <text evidence="4">The sequence shown here is derived from an EMBL/GenBank/DDBJ whole genome shotgun (WGS) entry which is preliminary data.</text>
</comment>
<dbReference type="OrthoDB" id="9768243at2"/>
<dbReference type="EMBL" id="PTIS01000001">
    <property type="protein sequence ID" value="PPK49778.1"/>
    <property type="molecule type" value="Genomic_DNA"/>
</dbReference>
<evidence type="ECO:0000313" key="4">
    <source>
        <dbReference type="EMBL" id="PPK49778.1"/>
    </source>
</evidence>